<comment type="similarity">
    <text evidence="2">Belongs to the DsbB family. BdbC subfamily.</text>
</comment>
<dbReference type="GO" id="GO:0006457">
    <property type="term" value="P:protein folding"/>
    <property type="evidence" value="ECO:0007669"/>
    <property type="project" value="InterPro"/>
</dbReference>
<evidence type="ECO:0000256" key="7">
    <source>
        <dbReference type="ARBA" id="ARBA00023002"/>
    </source>
</evidence>
<evidence type="ECO:0000256" key="3">
    <source>
        <dbReference type="ARBA" id="ARBA00022448"/>
    </source>
</evidence>
<feature type="transmembrane region" description="Helical" evidence="12">
    <location>
        <begin position="40"/>
        <end position="58"/>
    </location>
</feature>
<organism evidence="13 14">
    <name type="scientific">Kroppenstedtia pulmonis</name>
    <dbReference type="NCBI Taxonomy" id="1380685"/>
    <lineage>
        <taxon>Bacteria</taxon>
        <taxon>Bacillati</taxon>
        <taxon>Bacillota</taxon>
        <taxon>Bacilli</taxon>
        <taxon>Bacillales</taxon>
        <taxon>Thermoactinomycetaceae</taxon>
        <taxon>Kroppenstedtia</taxon>
    </lineage>
</organism>
<keyword evidence="9" id="KW-1015">Disulfide bond</keyword>
<evidence type="ECO:0000256" key="9">
    <source>
        <dbReference type="ARBA" id="ARBA00023157"/>
    </source>
</evidence>
<feature type="transmembrane region" description="Helical" evidence="12">
    <location>
        <begin position="12"/>
        <end position="34"/>
    </location>
</feature>
<dbReference type="SUPFAM" id="SSF158442">
    <property type="entry name" value="DsbB-like"/>
    <property type="match status" value="1"/>
</dbReference>
<sequence>MTAWIRTYSLYGAWLIALTAMVGSLYFSEIAGFVPCELCWYQRILMYPLVLLLGIASYREDRFIVWYTLPFSISGIFVSLFHYLQQKVPWFSQIEVCSQGVPCSGQYINGLGFITIPLLALVAFLLITFLLWMARERH</sequence>
<keyword evidence="14" id="KW-1185">Reference proteome</keyword>
<dbReference type="AlphaFoldDB" id="A0A7D3Y3S8"/>
<evidence type="ECO:0000256" key="4">
    <source>
        <dbReference type="ARBA" id="ARBA00022692"/>
    </source>
</evidence>
<keyword evidence="11" id="KW-0676">Redox-active center</keyword>
<gene>
    <name evidence="13" type="ORF">GXN76_03800</name>
</gene>
<dbReference type="Pfam" id="PF02600">
    <property type="entry name" value="DsbB"/>
    <property type="match status" value="1"/>
</dbReference>
<feature type="transmembrane region" description="Helical" evidence="12">
    <location>
        <begin position="111"/>
        <end position="134"/>
    </location>
</feature>
<evidence type="ECO:0000256" key="11">
    <source>
        <dbReference type="ARBA" id="ARBA00023284"/>
    </source>
</evidence>
<evidence type="ECO:0000256" key="5">
    <source>
        <dbReference type="ARBA" id="ARBA00022982"/>
    </source>
</evidence>
<feature type="transmembrane region" description="Helical" evidence="12">
    <location>
        <begin position="65"/>
        <end position="84"/>
    </location>
</feature>
<keyword evidence="7" id="KW-0560">Oxidoreductase</keyword>
<comment type="subcellular location">
    <subcellularLocation>
        <location evidence="1">Membrane</location>
        <topology evidence="1">Multi-pass membrane protein</topology>
    </subcellularLocation>
</comment>
<keyword evidence="3" id="KW-0813">Transport</keyword>
<evidence type="ECO:0000256" key="8">
    <source>
        <dbReference type="ARBA" id="ARBA00023136"/>
    </source>
</evidence>
<dbReference type="PANTHER" id="PTHR43469">
    <property type="entry name" value="DISULFIDE FORMATION PROTEIN-RELATED"/>
    <property type="match status" value="1"/>
</dbReference>
<evidence type="ECO:0000256" key="6">
    <source>
        <dbReference type="ARBA" id="ARBA00022989"/>
    </source>
</evidence>
<evidence type="ECO:0000256" key="1">
    <source>
        <dbReference type="ARBA" id="ARBA00004141"/>
    </source>
</evidence>
<keyword evidence="6 12" id="KW-1133">Transmembrane helix</keyword>
<dbReference type="InterPro" id="IPR003752">
    <property type="entry name" value="DiS_bond_form_DsbB/BdbC"/>
</dbReference>
<keyword evidence="4 12" id="KW-0812">Transmembrane</keyword>
<protein>
    <submittedName>
        <fullName evidence="13">Disulfide bond formation protein B</fullName>
    </submittedName>
</protein>
<dbReference type="Proteomes" id="UP000503088">
    <property type="component" value="Chromosome"/>
</dbReference>
<dbReference type="InterPro" id="IPR023380">
    <property type="entry name" value="DsbB-like_sf"/>
</dbReference>
<dbReference type="PIRSF" id="PIRSF036659">
    <property type="entry name" value="BdbC"/>
    <property type="match status" value="1"/>
</dbReference>
<dbReference type="Gene3D" id="1.20.1550.10">
    <property type="entry name" value="DsbB-like"/>
    <property type="match status" value="1"/>
</dbReference>
<dbReference type="GO" id="GO:0015035">
    <property type="term" value="F:protein-disulfide reductase activity"/>
    <property type="evidence" value="ECO:0007669"/>
    <property type="project" value="InterPro"/>
</dbReference>
<evidence type="ECO:0000256" key="12">
    <source>
        <dbReference type="SAM" id="Phobius"/>
    </source>
</evidence>
<dbReference type="RefSeq" id="WP_173225147.1">
    <property type="nucleotide sequence ID" value="NZ_CP048104.1"/>
</dbReference>
<keyword evidence="5" id="KW-0249">Electron transport</keyword>
<proteinExistence type="inferred from homology"/>
<dbReference type="PANTHER" id="PTHR43469:SF1">
    <property type="entry name" value="SPBETA PROPHAGE-DERIVED DISULFIDE BOND FORMATION PROTEIN B"/>
    <property type="match status" value="1"/>
</dbReference>
<dbReference type="HAMAP" id="MF_00287">
    <property type="entry name" value="BdbC"/>
    <property type="match status" value="1"/>
</dbReference>
<dbReference type="GO" id="GO:0016020">
    <property type="term" value="C:membrane"/>
    <property type="evidence" value="ECO:0007669"/>
    <property type="project" value="UniProtKB-SubCell"/>
</dbReference>
<dbReference type="InterPro" id="IPR012187">
    <property type="entry name" value="Disulphide_bond_form_BdbC"/>
</dbReference>
<evidence type="ECO:0000313" key="13">
    <source>
        <dbReference type="EMBL" id="QKG85883.1"/>
    </source>
</evidence>
<evidence type="ECO:0000256" key="10">
    <source>
        <dbReference type="ARBA" id="ARBA00023186"/>
    </source>
</evidence>
<dbReference type="NCBIfam" id="NF002849">
    <property type="entry name" value="PRK03113.1"/>
    <property type="match status" value="1"/>
</dbReference>
<keyword evidence="10" id="KW-0143">Chaperone</keyword>
<keyword evidence="8 12" id="KW-0472">Membrane</keyword>
<accession>A0A7D3Y3S8</accession>
<evidence type="ECO:0000313" key="14">
    <source>
        <dbReference type="Proteomes" id="UP000503088"/>
    </source>
</evidence>
<name>A0A7D3Y3S8_9BACL</name>
<reference evidence="13 14" key="1">
    <citation type="submission" date="2020-01" db="EMBL/GenBank/DDBJ databases">
        <authorList>
            <person name="Gulvik C.A."/>
            <person name="Batra D.G."/>
        </authorList>
    </citation>
    <scope>NUCLEOTIDE SEQUENCE [LARGE SCALE GENOMIC DNA]</scope>
    <source>
        <strain evidence="13 14">W9323</strain>
    </source>
</reference>
<evidence type="ECO:0000256" key="2">
    <source>
        <dbReference type="ARBA" id="ARBA00007602"/>
    </source>
</evidence>
<dbReference type="KEGG" id="kpul:GXN76_03800"/>
<dbReference type="EMBL" id="CP048104">
    <property type="protein sequence ID" value="QKG85883.1"/>
    <property type="molecule type" value="Genomic_DNA"/>
</dbReference>